<feature type="compositionally biased region" description="Polar residues" evidence="1">
    <location>
        <begin position="109"/>
        <end position="127"/>
    </location>
</feature>
<feature type="compositionally biased region" description="Basic and acidic residues" evidence="1">
    <location>
        <begin position="341"/>
        <end position="362"/>
    </location>
</feature>
<dbReference type="WBParaSite" id="SCUD_0000971501-mRNA-1">
    <property type="protein sequence ID" value="SCUD_0000971501-mRNA-1"/>
    <property type="gene ID" value="SCUD_0000971501"/>
</dbReference>
<evidence type="ECO:0000313" key="4">
    <source>
        <dbReference type="WBParaSite" id="SCUD_0000971501-mRNA-1"/>
    </source>
</evidence>
<feature type="compositionally biased region" description="Polar residues" evidence="1">
    <location>
        <begin position="363"/>
        <end position="373"/>
    </location>
</feature>
<gene>
    <name evidence="2" type="ORF">SCUD_LOCUS9715</name>
</gene>
<dbReference type="AlphaFoldDB" id="A0A183K3Z7"/>
<reference evidence="4" key="1">
    <citation type="submission" date="2016-06" db="UniProtKB">
        <authorList>
            <consortium name="WormBaseParasite"/>
        </authorList>
    </citation>
    <scope>IDENTIFICATION</scope>
</reference>
<accession>A0A183K3Z7</accession>
<reference evidence="2 3" key="2">
    <citation type="submission" date="2018-11" db="EMBL/GenBank/DDBJ databases">
        <authorList>
            <consortium name="Pathogen Informatics"/>
        </authorList>
    </citation>
    <scope>NUCLEOTIDE SEQUENCE [LARGE SCALE GENOMIC DNA]</scope>
    <source>
        <strain evidence="2">Dakar</strain>
        <strain evidence="3">Dakar, Senegal</strain>
    </source>
</reference>
<keyword evidence="3" id="KW-1185">Reference proteome</keyword>
<dbReference type="PANTHER" id="PTHR47027">
    <property type="entry name" value="REVERSE TRANSCRIPTASE DOMAIN-CONTAINING PROTEIN"/>
    <property type="match status" value="1"/>
</dbReference>
<dbReference type="Proteomes" id="UP000279833">
    <property type="component" value="Unassembled WGS sequence"/>
</dbReference>
<evidence type="ECO:0000313" key="3">
    <source>
        <dbReference type="Proteomes" id="UP000279833"/>
    </source>
</evidence>
<protein>
    <submittedName>
        <fullName evidence="4">Reverse transcriptase domain-containing protein</fullName>
    </submittedName>
</protein>
<dbReference type="EMBL" id="UZAK01033381">
    <property type="protein sequence ID" value="VDP36781.1"/>
    <property type="molecule type" value="Genomic_DNA"/>
</dbReference>
<feature type="region of interest" description="Disordered" evidence="1">
    <location>
        <begin position="337"/>
        <end position="373"/>
    </location>
</feature>
<sequence length="373" mass="42584">MIDWIMKTSTSGEKHWIQWTSRMQLDDLDFADDLALLLHKQQQMQEKTTNVAAASAAVGLSIHKGKSKILRYNTKRTNQITLDGEDLEDVTNFTYLDSIIDKHGRSDAHPSNNTSVTMCNQSSSRNTQNNLSTIQHLSNHNINTKHEQSSNNNSSVIYFTDNGIRKRAHAYSPIHEDSLLFTHLSQKNSMNNSGKLDSLKQISTLPISMNRDIQTSYLTNTNHINVMSTMTNTSQQYSHSRMNQSPFVVANVIIEDPQDQLTPLPIYYKESRIDLSQSIKRGSVPDVTKQSSTLSPNDLLKLEEEHKRKYENILDRKRQGEIVIQLVDFFWYQQQSTVGENKPDSSRGRSQKEALKLDKTQIEESTLTWNPQG</sequence>
<evidence type="ECO:0000313" key="2">
    <source>
        <dbReference type="EMBL" id="VDP36781.1"/>
    </source>
</evidence>
<evidence type="ECO:0000256" key="1">
    <source>
        <dbReference type="SAM" id="MobiDB-lite"/>
    </source>
</evidence>
<organism evidence="4">
    <name type="scientific">Schistosoma curassoni</name>
    <dbReference type="NCBI Taxonomy" id="6186"/>
    <lineage>
        <taxon>Eukaryota</taxon>
        <taxon>Metazoa</taxon>
        <taxon>Spiralia</taxon>
        <taxon>Lophotrochozoa</taxon>
        <taxon>Platyhelminthes</taxon>
        <taxon>Trematoda</taxon>
        <taxon>Digenea</taxon>
        <taxon>Strigeidida</taxon>
        <taxon>Schistosomatoidea</taxon>
        <taxon>Schistosomatidae</taxon>
        <taxon>Schistosoma</taxon>
    </lineage>
</organism>
<proteinExistence type="predicted"/>
<name>A0A183K3Z7_9TREM</name>
<feature type="region of interest" description="Disordered" evidence="1">
    <location>
        <begin position="104"/>
        <end position="127"/>
    </location>
</feature>
<dbReference type="PANTHER" id="PTHR47027:SF25">
    <property type="entry name" value="REVERSE TRANSCRIPTASE DOMAIN-CONTAINING PROTEIN"/>
    <property type="match status" value="1"/>
</dbReference>